<dbReference type="Pfam" id="PF01522">
    <property type="entry name" value="Polysacc_deac_1"/>
    <property type="match status" value="1"/>
</dbReference>
<dbReference type="InterPro" id="IPR050248">
    <property type="entry name" value="Polysacc_deacetylase_ArnD"/>
</dbReference>
<dbReference type="AlphaFoldDB" id="A0A923L2H8"/>
<protein>
    <submittedName>
        <fullName evidence="3">Polysaccharide deacetylase</fullName>
    </submittedName>
</protein>
<feature type="compositionally biased region" description="Low complexity" evidence="1">
    <location>
        <begin position="30"/>
        <end position="44"/>
    </location>
</feature>
<dbReference type="PANTHER" id="PTHR10587">
    <property type="entry name" value="GLYCOSYL TRANSFERASE-RELATED"/>
    <property type="match status" value="1"/>
</dbReference>
<dbReference type="Gene3D" id="3.20.20.370">
    <property type="entry name" value="Glycoside hydrolase/deacetylase"/>
    <property type="match status" value="1"/>
</dbReference>
<feature type="compositionally biased region" description="Acidic residues" evidence="1">
    <location>
        <begin position="72"/>
        <end position="81"/>
    </location>
</feature>
<keyword evidence="4" id="KW-1185">Reference proteome</keyword>
<dbReference type="GO" id="GO:0016810">
    <property type="term" value="F:hydrolase activity, acting on carbon-nitrogen (but not peptide) bonds"/>
    <property type="evidence" value="ECO:0007669"/>
    <property type="project" value="InterPro"/>
</dbReference>
<dbReference type="InterPro" id="IPR002509">
    <property type="entry name" value="NODB_dom"/>
</dbReference>
<proteinExistence type="predicted"/>
<evidence type="ECO:0000256" key="1">
    <source>
        <dbReference type="SAM" id="MobiDB-lite"/>
    </source>
</evidence>
<reference evidence="3" key="1">
    <citation type="submission" date="2020-08" db="EMBL/GenBank/DDBJ databases">
        <title>Genome public.</title>
        <authorList>
            <person name="Liu C."/>
            <person name="Sun Q."/>
        </authorList>
    </citation>
    <scope>NUCLEOTIDE SEQUENCE</scope>
    <source>
        <strain evidence="3">BX22</strain>
    </source>
</reference>
<dbReference type="RefSeq" id="WP_186867995.1">
    <property type="nucleotide sequence ID" value="NZ_JACOOL010000001.1"/>
</dbReference>
<evidence type="ECO:0000313" key="4">
    <source>
        <dbReference type="Proteomes" id="UP000637359"/>
    </source>
</evidence>
<dbReference type="EMBL" id="JACOOL010000001">
    <property type="protein sequence ID" value="MBC5635279.1"/>
    <property type="molecule type" value="Genomic_DNA"/>
</dbReference>
<feature type="domain" description="NodB homology" evidence="2">
    <location>
        <begin position="93"/>
        <end position="277"/>
    </location>
</feature>
<dbReference type="GO" id="GO:0005975">
    <property type="term" value="P:carbohydrate metabolic process"/>
    <property type="evidence" value="ECO:0007669"/>
    <property type="project" value="InterPro"/>
</dbReference>
<accession>A0A923L2H8</accession>
<organism evidence="3 4">
    <name type="scientific">Ornithinibacillus hominis</name>
    <dbReference type="NCBI Taxonomy" id="2763055"/>
    <lineage>
        <taxon>Bacteria</taxon>
        <taxon>Bacillati</taxon>
        <taxon>Bacillota</taxon>
        <taxon>Bacilli</taxon>
        <taxon>Bacillales</taxon>
        <taxon>Bacillaceae</taxon>
        <taxon>Ornithinibacillus</taxon>
    </lineage>
</organism>
<dbReference type="Proteomes" id="UP000637359">
    <property type="component" value="Unassembled WGS sequence"/>
</dbReference>
<name>A0A923L2H8_9BACI</name>
<dbReference type="InterPro" id="IPR011330">
    <property type="entry name" value="Glyco_hydro/deAcase_b/a-brl"/>
</dbReference>
<dbReference type="PANTHER" id="PTHR10587:SF125">
    <property type="entry name" value="POLYSACCHARIDE DEACETYLASE YHEN-RELATED"/>
    <property type="match status" value="1"/>
</dbReference>
<dbReference type="CDD" id="cd10944">
    <property type="entry name" value="CE4_SmPgdA_like"/>
    <property type="match status" value="1"/>
</dbReference>
<sequence length="298" mass="33737">MLKSYRPLIICVVLIIVAFAIVTKFSSTAVSSENSENNSEQSLSIDSEDEKVQDKEEDTVEPSEDTVSPEVETNENEEVTEEPVKSIADETGKVVYLTFDDGPSSVSDEILDTLDQFNAKATFFMLEPAMKQYPEAVRRTVKDGHAVGLHGVTHNKDIFYKSEQSALGEMKTAQDTLESISGVHSSLIRTPYGSIPYLTDSFREVFDQNGFKLWDWNVDSSDWSLSKDEYVKNVISQVEKLENDGITPVILMHDRGETAHHLSTLLQYLQEQGFQTKVIDEHIQAYHFNCYNRCYRLP</sequence>
<evidence type="ECO:0000313" key="3">
    <source>
        <dbReference type="EMBL" id="MBC5635279.1"/>
    </source>
</evidence>
<comment type="caution">
    <text evidence="3">The sequence shown here is derived from an EMBL/GenBank/DDBJ whole genome shotgun (WGS) entry which is preliminary data.</text>
</comment>
<feature type="compositionally biased region" description="Acidic residues" evidence="1">
    <location>
        <begin position="46"/>
        <end position="64"/>
    </location>
</feature>
<evidence type="ECO:0000259" key="2">
    <source>
        <dbReference type="PROSITE" id="PS51677"/>
    </source>
</evidence>
<feature type="region of interest" description="Disordered" evidence="1">
    <location>
        <begin position="30"/>
        <end position="85"/>
    </location>
</feature>
<dbReference type="SUPFAM" id="SSF88713">
    <property type="entry name" value="Glycoside hydrolase/deacetylase"/>
    <property type="match status" value="1"/>
</dbReference>
<dbReference type="PROSITE" id="PS51677">
    <property type="entry name" value="NODB"/>
    <property type="match status" value="1"/>
</dbReference>
<gene>
    <name evidence="3" type="ORF">H8S33_00440</name>
</gene>